<dbReference type="SUPFAM" id="SSF54637">
    <property type="entry name" value="Thioesterase/thiol ester dehydrase-isomerase"/>
    <property type="match status" value="1"/>
</dbReference>
<dbReference type="InterPro" id="IPR050563">
    <property type="entry name" value="4-hydroxybenzoyl-CoA_TE"/>
</dbReference>
<dbReference type="InterPro" id="IPR029069">
    <property type="entry name" value="HotDog_dom_sf"/>
</dbReference>
<dbReference type="Proteomes" id="UP000229498">
    <property type="component" value="Unassembled WGS sequence"/>
</dbReference>
<dbReference type="CDD" id="cd00586">
    <property type="entry name" value="4HBT"/>
    <property type="match status" value="1"/>
</dbReference>
<proteinExistence type="predicted"/>
<reference evidence="1 2" key="1">
    <citation type="submission" date="2017-11" db="EMBL/GenBank/DDBJ databases">
        <title>Draft genome sequence of Rhizobiales bacterium SY3-13.</title>
        <authorList>
            <person name="Sun C."/>
        </authorList>
    </citation>
    <scope>NUCLEOTIDE SEQUENCE [LARGE SCALE GENOMIC DNA]</scope>
    <source>
        <strain evidence="1 2">SY3-13</strain>
    </source>
</reference>
<keyword evidence="2" id="KW-1185">Reference proteome</keyword>
<name>A0A2M9G7G0_9PROT</name>
<gene>
    <name evidence="1" type="ORF">CVT23_00905</name>
</gene>
<evidence type="ECO:0000313" key="1">
    <source>
        <dbReference type="EMBL" id="PJK31641.1"/>
    </source>
</evidence>
<dbReference type="EMBL" id="PHIG01000004">
    <property type="protein sequence ID" value="PJK31641.1"/>
    <property type="molecule type" value="Genomic_DNA"/>
</dbReference>
<evidence type="ECO:0000313" key="2">
    <source>
        <dbReference type="Proteomes" id="UP000229498"/>
    </source>
</evidence>
<dbReference type="RefSeq" id="WP_109794466.1">
    <property type="nucleotide sequence ID" value="NZ_PHIG01000004.1"/>
</dbReference>
<dbReference type="PANTHER" id="PTHR31793">
    <property type="entry name" value="4-HYDROXYBENZOYL-COA THIOESTERASE FAMILY MEMBER"/>
    <property type="match status" value="1"/>
</dbReference>
<accession>A0A2M9G7G0</accession>
<dbReference type="PANTHER" id="PTHR31793:SF2">
    <property type="entry name" value="BLR1345 PROTEIN"/>
    <property type="match status" value="1"/>
</dbReference>
<dbReference type="OrthoDB" id="9803287at2"/>
<dbReference type="Pfam" id="PF13279">
    <property type="entry name" value="4HBT_2"/>
    <property type="match status" value="1"/>
</dbReference>
<dbReference type="Gene3D" id="3.10.129.10">
    <property type="entry name" value="Hotdog Thioesterase"/>
    <property type="match status" value="1"/>
</dbReference>
<dbReference type="AlphaFoldDB" id="A0A2M9G7G0"/>
<comment type="caution">
    <text evidence="1">The sequence shown here is derived from an EMBL/GenBank/DDBJ whole genome shotgun (WGS) entry which is preliminary data.</text>
</comment>
<sequence length="163" mass="18799">MQAIKAPFEGYRDKVRPAWIDHNGHMNMGYYLVVFDFATDAFLDDCGLTADHRETQQITTFSLEAHINYLQEVREGDPLLFRTWLLGFDEKRIHYIHEMVHAEDGYRAATNELMSLHVSRETRRAAPMHPDIQARLAAMQAAHARLDPPPEAGRSIGLKNRRK</sequence>
<organism evidence="1 2">
    <name type="scientific">Minwuia thermotolerans</name>
    <dbReference type="NCBI Taxonomy" id="2056226"/>
    <lineage>
        <taxon>Bacteria</taxon>
        <taxon>Pseudomonadati</taxon>
        <taxon>Pseudomonadota</taxon>
        <taxon>Alphaproteobacteria</taxon>
        <taxon>Minwuiales</taxon>
        <taxon>Minwuiaceae</taxon>
        <taxon>Minwuia</taxon>
    </lineage>
</organism>
<protein>
    <submittedName>
        <fullName evidence="1">Thioesterase-like protein</fullName>
    </submittedName>
</protein>
<dbReference type="GO" id="GO:0047617">
    <property type="term" value="F:fatty acyl-CoA hydrolase activity"/>
    <property type="evidence" value="ECO:0007669"/>
    <property type="project" value="TreeGrafter"/>
</dbReference>